<sequence length="344" mass="35956">MTDSPLPPGGSSEYRSALRRAANGSRVLVVGSLNVDLIVQSDREPDDDGAVVVPSIVTAPGGHAGNCASALAALGIRVDVAAAIGTDPEGDSVLSDLRSRDIGVSAVHRYTSAPTGRVIIPVFSEKHYMLMHRGANDLLSAAKVRDALTAPIDAVVMFDPSREALRETVETVARQPRPPLLCWCPGGIYCGDDIVAEIAPHCDVLLLNRDEHRQITGRLGSASPGRPGGDVVLTLGREGSLLRRGDQEWHAPAEPVQAVDPTGAGDAFAAAYLLSVLAGLPPLMRLRSGNVGGAVAVSAVGARARHASLAELTTGVAPDPRTVPAATIATDARHQFKERRKETL</sequence>
<dbReference type="PANTHER" id="PTHR10584">
    <property type="entry name" value="SUGAR KINASE"/>
    <property type="match status" value="1"/>
</dbReference>
<dbReference type="PRINTS" id="PR00990">
    <property type="entry name" value="RIBOKINASE"/>
</dbReference>
<dbReference type="InterPro" id="IPR002173">
    <property type="entry name" value="Carboh/pur_kinase_PfkB_CS"/>
</dbReference>
<dbReference type="Proteomes" id="UP000199375">
    <property type="component" value="Unassembled WGS sequence"/>
</dbReference>
<dbReference type="GO" id="GO:0006796">
    <property type="term" value="P:phosphate-containing compound metabolic process"/>
    <property type="evidence" value="ECO:0007669"/>
    <property type="project" value="UniProtKB-ARBA"/>
</dbReference>
<evidence type="ECO:0000256" key="1">
    <source>
        <dbReference type="ARBA" id="ARBA00010688"/>
    </source>
</evidence>
<dbReference type="AlphaFoldDB" id="A0A1C4XDL6"/>
<evidence type="ECO:0000313" key="6">
    <source>
        <dbReference type="EMBL" id="SCF06559.1"/>
    </source>
</evidence>
<evidence type="ECO:0000259" key="5">
    <source>
        <dbReference type="Pfam" id="PF00294"/>
    </source>
</evidence>
<keyword evidence="3 4" id="KW-0418">Kinase</keyword>
<dbReference type="InterPro" id="IPR029056">
    <property type="entry name" value="Ribokinase-like"/>
</dbReference>
<reference evidence="6 7" key="1">
    <citation type="submission" date="2016-06" db="EMBL/GenBank/DDBJ databases">
        <authorList>
            <person name="Kjaerup R.B."/>
            <person name="Dalgaard T.S."/>
            <person name="Juul-Madsen H.R."/>
        </authorList>
    </citation>
    <scope>NUCLEOTIDE SEQUENCE [LARGE SCALE GENOMIC DNA]</scope>
    <source>
        <strain evidence="6 7">DSM 45626</strain>
    </source>
</reference>
<dbReference type="PROSITE" id="PS00583">
    <property type="entry name" value="PFKB_KINASES_1"/>
    <property type="match status" value="1"/>
</dbReference>
<gene>
    <name evidence="6" type="ORF">GA0070558_12459</name>
</gene>
<organism evidence="6 7">
    <name type="scientific">Micromonospora haikouensis</name>
    <dbReference type="NCBI Taxonomy" id="686309"/>
    <lineage>
        <taxon>Bacteria</taxon>
        <taxon>Bacillati</taxon>
        <taxon>Actinomycetota</taxon>
        <taxon>Actinomycetes</taxon>
        <taxon>Micromonosporales</taxon>
        <taxon>Micromonosporaceae</taxon>
        <taxon>Micromonospora</taxon>
    </lineage>
</organism>
<evidence type="ECO:0000256" key="4">
    <source>
        <dbReference type="RuleBase" id="RU003704"/>
    </source>
</evidence>
<dbReference type="RefSeq" id="WP_176734322.1">
    <property type="nucleotide sequence ID" value="NZ_FMCW01000024.1"/>
</dbReference>
<dbReference type="Pfam" id="PF00294">
    <property type="entry name" value="PfkB"/>
    <property type="match status" value="1"/>
</dbReference>
<dbReference type="PROSITE" id="PS00584">
    <property type="entry name" value="PFKB_KINASES_2"/>
    <property type="match status" value="1"/>
</dbReference>
<evidence type="ECO:0000256" key="2">
    <source>
        <dbReference type="ARBA" id="ARBA00022679"/>
    </source>
</evidence>
<protein>
    <submittedName>
        <fullName evidence="6">Ribokinase</fullName>
    </submittedName>
</protein>
<feature type="domain" description="Carbohydrate kinase PfkB" evidence="5">
    <location>
        <begin position="26"/>
        <end position="304"/>
    </location>
</feature>
<dbReference type="InterPro" id="IPR011611">
    <property type="entry name" value="PfkB_dom"/>
</dbReference>
<evidence type="ECO:0000313" key="7">
    <source>
        <dbReference type="Proteomes" id="UP000199375"/>
    </source>
</evidence>
<keyword evidence="2 4" id="KW-0808">Transferase</keyword>
<dbReference type="SUPFAM" id="SSF53613">
    <property type="entry name" value="Ribokinase-like"/>
    <property type="match status" value="1"/>
</dbReference>
<name>A0A1C4XDL6_9ACTN</name>
<comment type="similarity">
    <text evidence="1 4">Belongs to the carbohydrate kinase PfkB family.</text>
</comment>
<dbReference type="Gene3D" id="3.40.1190.20">
    <property type="match status" value="1"/>
</dbReference>
<dbReference type="GO" id="GO:0016301">
    <property type="term" value="F:kinase activity"/>
    <property type="evidence" value="ECO:0007669"/>
    <property type="project" value="UniProtKB-KW"/>
</dbReference>
<evidence type="ECO:0000256" key="3">
    <source>
        <dbReference type="ARBA" id="ARBA00022777"/>
    </source>
</evidence>
<dbReference type="PANTHER" id="PTHR10584:SF166">
    <property type="entry name" value="RIBOKINASE"/>
    <property type="match status" value="1"/>
</dbReference>
<dbReference type="EMBL" id="FMCW01000024">
    <property type="protein sequence ID" value="SCF06559.1"/>
    <property type="molecule type" value="Genomic_DNA"/>
</dbReference>
<proteinExistence type="inferred from homology"/>
<dbReference type="InterPro" id="IPR002139">
    <property type="entry name" value="Ribo/fructo_kinase"/>
</dbReference>
<accession>A0A1C4XDL6</accession>